<keyword evidence="2" id="KW-1185">Reference proteome</keyword>
<reference evidence="1" key="1">
    <citation type="submission" date="2023-04" db="EMBL/GenBank/DDBJ databases">
        <title>A chromosome-level genome assembly of the parasitoid wasp Eretmocerus hayati.</title>
        <authorList>
            <person name="Zhong Y."/>
            <person name="Liu S."/>
            <person name="Liu Y."/>
        </authorList>
    </citation>
    <scope>NUCLEOTIDE SEQUENCE</scope>
    <source>
        <strain evidence="1">ZJU_SS_LIU_2023</strain>
    </source>
</reference>
<protein>
    <submittedName>
        <fullName evidence="1">Uncharacterized protein</fullName>
    </submittedName>
</protein>
<evidence type="ECO:0000313" key="1">
    <source>
        <dbReference type="EMBL" id="KAJ8672408.1"/>
    </source>
</evidence>
<dbReference type="Proteomes" id="UP001239111">
    <property type="component" value="Chromosome 3"/>
</dbReference>
<sequence length="143" mass="16882">MSRERGTPATEVYNTRSQNDGGYGVGRWGERWNDGRQREDCNRDSSRYKNGLARDRYEYDRSRGQYDYDKSYPNRYNNVNNINRNSYGRYENWNRNTYSSANQSRAGYDNRGRNGYDNNNRGPAVKIMGERVSEATMWSHTAR</sequence>
<organism evidence="1 2">
    <name type="scientific">Eretmocerus hayati</name>
    <dbReference type="NCBI Taxonomy" id="131215"/>
    <lineage>
        <taxon>Eukaryota</taxon>
        <taxon>Metazoa</taxon>
        <taxon>Ecdysozoa</taxon>
        <taxon>Arthropoda</taxon>
        <taxon>Hexapoda</taxon>
        <taxon>Insecta</taxon>
        <taxon>Pterygota</taxon>
        <taxon>Neoptera</taxon>
        <taxon>Endopterygota</taxon>
        <taxon>Hymenoptera</taxon>
        <taxon>Apocrita</taxon>
        <taxon>Proctotrupomorpha</taxon>
        <taxon>Chalcidoidea</taxon>
        <taxon>Aphelinidae</taxon>
        <taxon>Aphelininae</taxon>
        <taxon>Eretmocerus</taxon>
    </lineage>
</organism>
<proteinExistence type="predicted"/>
<comment type="caution">
    <text evidence="1">The sequence shown here is derived from an EMBL/GenBank/DDBJ whole genome shotgun (WGS) entry which is preliminary data.</text>
</comment>
<dbReference type="EMBL" id="CM056743">
    <property type="protein sequence ID" value="KAJ8672408.1"/>
    <property type="molecule type" value="Genomic_DNA"/>
</dbReference>
<name>A0ACC2NNL2_9HYME</name>
<evidence type="ECO:0000313" key="2">
    <source>
        <dbReference type="Proteomes" id="UP001239111"/>
    </source>
</evidence>
<accession>A0ACC2NNL2</accession>
<gene>
    <name evidence="1" type="ORF">QAD02_003667</name>
</gene>